<dbReference type="GeneID" id="16077899"/>
<dbReference type="InterPro" id="IPR008011">
    <property type="entry name" value="Complex1_LYR_dom"/>
</dbReference>
<dbReference type="STRING" id="946362.F2U013"/>
<name>F2U013_SALR5</name>
<evidence type="ECO:0000256" key="1">
    <source>
        <dbReference type="ARBA" id="ARBA00009508"/>
    </source>
</evidence>
<protein>
    <recommendedName>
        <fullName evidence="2">Complex 1 LYR protein domain-containing protein</fullName>
    </recommendedName>
</protein>
<dbReference type="GO" id="GO:0090324">
    <property type="term" value="P:negative regulation of oxidative phosphorylation"/>
    <property type="evidence" value="ECO:0007669"/>
    <property type="project" value="InterPro"/>
</dbReference>
<sequence length="90" mass="11009">MRMMRTCLGMHPAVRELYKRYIFAGKDYPAGLDVVRRRVKQEFMANKDLKTEEEVLHAVARGRWYFNNEFVPAIKLRKYRDMKKRYYDNQ</sequence>
<dbReference type="EMBL" id="GL832958">
    <property type="protein sequence ID" value="EGD80741.1"/>
    <property type="molecule type" value="Genomic_DNA"/>
</dbReference>
<reference evidence="3" key="1">
    <citation type="submission" date="2009-08" db="EMBL/GenBank/DDBJ databases">
        <title>Annotation of Salpingoeca rosetta.</title>
        <authorList>
            <consortium name="The Broad Institute Genome Sequencing Platform"/>
            <person name="Russ C."/>
            <person name="Cuomo C."/>
            <person name="Burger G."/>
            <person name="Gray M.W."/>
            <person name="Holland P.W.H."/>
            <person name="King N."/>
            <person name="Lang F.B.F."/>
            <person name="Roger A.J."/>
            <person name="Ruiz-Trillo I."/>
            <person name="Young S.K."/>
            <person name="Zeng Q."/>
            <person name="Gargeya S."/>
            <person name="Alvarado L."/>
            <person name="Berlin A."/>
            <person name="Chapman S.B."/>
            <person name="Chen Z."/>
            <person name="Freedman E."/>
            <person name="Gellesch M."/>
            <person name="Goldberg J."/>
            <person name="Griggs A."/>
            <person name="Gujja S."/>
            <person name="Heilman E."/>
            <person name="Heiman D."/>
            <person name="Howarth C."/>
            <person name="Mehta T."/>
            <person name="Neiman D."/>
            <person name="Pearson M."/>
            <person name="Roberts A."/>
            <person name="Saif S."/>
            <person name="Shea T."/>
            <person name="Shenoy N."/>
            <person name="Sisk P."/>
            <person name="Stolte C."/>
            <person name="Sykes S."/>
            <person name="White J."/>
            <person name="Yandava C."/>
            <person name="Haas B."/>
            <person name="Nusbaum C."/>
            <person name="Birren B."/>
        </authorList>
    </citation>
    <scope>NUCLEOTIDE SEQUENCE [LARGE SCALE GENOMIC DNA]</scope>
    <source>
        <strain evidence="3">ATCC 50818</strain>
    </source>
</reference>
<gene>
    <name evidence="3" type="ORF">PTSG_11708</name>
</gene>
<dbReference type="FunCoup" id="F2U013">
    <property type="interactions" value="392"/>
</dbReference>
<keyword evidence="4" id="KW-1185">Reference proteome</keyword>
<dbReference type="OMA" id="RAMNQRY"/>
<feature type="domain" description="Complex 1 LYR protein" evidence="2">
    <location>
        <begin position="14"/>
        <end position="63"/>
    </location>
</feature>
<organism evidence="4">
    <name type="scientific">Salpingoeca rosetta (strain ATCC 50818 / BSB-021)</name>
    <dbReference type="NCBI Taxonomy" id="946362"/>
    <lineage>
        <taxon>Eukaryota</taxon>
        <taxon>Choanoflagellata</taxon>
        <taxon>Craspedida</taxon>
        <taxon>Salpingoecidae</taxon>
        <taxon>Salpingoeca</taxon>
    </lineage>
</organism>
<evidence type="ECO:0000259" key="2">
    <source>
        <dbReference type="Pfam" id="PF05347"/>
    </source>
</evidence>
<dbReference type="RefSeq" id="XP_004997302.1">
    <property type="nucleotide sequence ID" value="XM_004997245.1"/>
</dbReference>
<dbReference type="InterPro" id="IPR052000">
    <property type="entry name" value="ETFRF1"/>
</dbReference>
<dbReference type="PANTHER" id="PTHR21024:SF0">
    <property type="entry name" value="ELECTRON TRANSFER FLAVOPROTEIN REGULATORY FACTOR 1"/>
    <property type="match status" value="1"/>
</dbReference>
<dbReference type="GO" id="GO:0005739">
    <property type="term" value="C:mitochondrion"/>
    <property type="evidence" value="ECO:0007669"/>
    <property type="project" value="TreeGrafter"/>
</dbReference>
<dbReference type="eggNOG" id="ENOG502S531">
    <property type="taxonomic scope" value="Eukaryota"/>
</dbReference>
<dbReference type="CDD" id="cd20265">
    <property type="entry name" value="Complex1_LYR_ETFRF1_LYRM5"/>
    <property type="match status" value="1"/>
</dbReference>
<accession>F2U013</accession>
<proteinExistence type="inferred from homology"/>
<dbReference type="Proteomes" id="UP000007799">
    <property type="component" value="Unassembled WGS sequence"/>
</dbReference>
<dbReference type="OrthoDB" id="10258445at2759"/>
<dbReference type="InterPro" id="IPR045296">
    <property type="entry name" value="Complex1_LYR_ETFRF1_LYRM5"/>
</dbReference>
<dbReference type="KEGG" id="sre:PTSG_11708"/>
<dbReference type="PANTHER" id="PTHR21024">
    <property type="entry name" value="GROWTH HORMONE-INDUCIBLE SOLUBLE PROTEIN-RELATED"/>
    <property type="match status" value="1"/>
</dbReference>
<dbReference type="Pfam" id="PF05347">
    <property type="entry name" value="Complex1_LYR"/>
    <property type="match status" value="1"/>
</dbReference>
<dbReference type="InParanoid" id="F2U013"/>
<dbReference type="AlphaFoldDB" id="F2U013"/>
<evidence type="ECO:0000313" key="4">
    <source>
        <dbReference type="Proteomes" id="UP000007799"/>
    </source>
</evidence>
<comment type="similarity">
    <text evidence="1">Belongs to the complex I LYR family.</text>
</comment>
<dbReference type="GO" id="GO:0022904">
    <property type="term" value="P:respiratory electron transport chain"/>
    <property type="evidence" value="ECO:0007669"/>
    <property type="project" value="TreeGrafter"/>
</dbReference>
<evidence type="ECO:0000313" key="3">
    <source>
        <dbReference type="EMBL" id="EGD80741.1"/>
    </source>
</evidence>